<keyword evidence="2" id="KW-1133">Transmembrane helix</keyword>
<proteinExistence type="predicted"/>
<reference evidence="4" key="4">
    <citation type="submission" date="2023-01" db="EMBL/GenBank/DDBJ databases">
        <title>Draft genome sequence of Methylobacterium oxalidis strain NBRC 107715.</title>
        <authorList>
            <person name="Sun Q."/>
            <person name="Mori K."/>
        </authorList>
    </citation>
    <scope>NUCLEOTIDE SEQUENCE</scope>
    <source>
        <strain evidence="4">NBRC 107715</strain>
    </source>
</reference>
<evidence type="ECO:0000313" key="3">
    <source>
        <dbReference type="EMBL" id="GEP06635.1"/>
    </source>
</evidence>
<feature type="transmembrane region" description="Helical" evidence="2">
    <location>
        <begin position="55"/>
        <end position="76"/>
    </location>
</feature>
<keyword evidence="2" id="KW-0812">Transmembrane</keyword>
<organism evidence="3 5">
    <name type="scientific">Methylobacterium oxalidis</name>
    <dbReference type="NCBI Taxonomy" id="944322"/>
    <lineage>
        <taxon>Bacteria</taxon>
        <taxon>Pseudomonadati</taxon>
        <taxon>Pseudomonadota</taxon>
        <taxon>Alphaproteobacteria</taxon>
        <taxon>Hyphomicrobiales</taxon>
        <taxon>Methylobacteriaceae</taxon>
        <taxon>Methylobacterium</taxon>
    </lineage>
</organism>
<evidence type="ECO:0000256" key="1">
    <source>
        <dbReference type="SAM" id="MobiDB-lite"/>
    </source>
</evidence>
<dbReference type="EMBL" id="BJZU01000111">
    <property type="protein sequence ID" value="GEP06635.1"/>
    <property type="molecule type" value="Genomic_DNA"/>
</dbReference>
<sequence>MAMYPMHDALHTAIAEALSEAGYLSTSVVTEKTTGRIAPLRNQNAGVTQLRRAHWLPLLAAVGSWGALSLGIVVCIQDELAARSSNRVSAHSRFEPAPPTPR</sequence>
<evidence type="ECO:0000313" key="4">
    <source>
        <dbReference type="EMBL" id="GLS66249.1"/>
    </source>
</evidence>
<reference evidence="4" key="1">
    <citation type="journal article" date="2014" name="Int. J. Syst. Evol. Microbiol.">
        <title>Complete genome of a new Firmicutes species belonging to the dominant human colonic microbiota ('Ruminococcus bicirculans') reveals two chromosomes and a selective capacity to utilize plant glucans.</title>
        <authorList>
            <consortium name="NISC Comparative Sequencing Program"/>
            <person name="Wegmann U."/>
            <person name="Louis P."/>
            <person name="Goesmann A."/>
            <person name="Henrissat B."/>
            <person name="Duncan S.H."/>
            <person name="Flint H.J."/>
        </authorList>
    </citation>
    <scope>NUCLEOTIDE SEQUENCE</scope>
    <source>
        <strain evidence="4">NBRC 107715</strain>
    </source>
</reference>
<dbReference type="Proteomes" id="UP001156856">
    <property type="component" value="Unassembled WGS sequence"/>
</dbReference>
<feature type="region of interest" description="Disordered" evidence="1">
    <location>
        <begin position="83"/>
        <end position="102"/>
    </location>
</feature>
<dbReference type="Proteomes" id="UP000321960">
    <property type="component" value="Unassembled WGS sequence"/>
</dbReference>
<keyword evidence="6" id="KW-1185">Reference proteome</keyword>
<comment type="caution">
    <text evidence="3">The sequence shown here is derived from an EMBL/GenBank/DDBJ whole genome shotgun (WGS) entry which is preliminary data.</text>
</comment>
<keyword evidence="2" id="KW-0472">Membrane</keyword>
<reference evidence="3 5" key="3">
    <citation type="submission" date="2019-07" db="EMBL/GenBank/DDBJ databases">
        <title>Whole genome shotgun sequence of Methylobacterium oxalidis NBRC 107715.</title>
        <authorList>
            <person name="Hosoyama A."/>
            <person name="Uohara A."/>
            <person name="Ohji S."/>
            <person name="Ichikawa N."/>
        </authorList>
    </citation>
    <scope>NUCLEOTIDE SEQUENCE [LARGE SCALE GENOMIC DNA]</scope>
    <source>
        <strain evidence="3 5">NBRC 107715</strain>
    </source>
</reference>
<evidence type="ECO:0000313" key="6">
    <source>
        <dbReference type="Proteomes" id="UP001156856"/>
    </source>
</evidence>
<dbReference type="EMBL" id="BSPK01000100">
    <property type="protein sequence ID" value="GLS66249.1"/>
    <property type="molecule type" value="Genomic_DNA"/>
</dbReference>
<name>A0A512J9P2_9HYPH</name>
<evidence type="ECO:0000313" key="5">
    <source>
        <dbReference type="Proteomes" id="UP000321960"/>
    </source>
</evidence>
<accession>A0A512J9P2</accession>
<gene>
    <name evidence="4" type="ORF">GCM10007888_46310</name>
    <name evidence="3" type="ORF">MOX02_46730</name>
</gene>
<protein>
    <submittedName>
        <fullName evidence="3">Uncharacterized protein</fullName>
    </submittedName>
</protein>
<dbReference type="AlphaFoldDB" id="A0A512J9P2"/>
<evidence type="ECO:0000256" key="2">
    <source>
        <dbReference type="SAM" id="Phobius"/>
    </source>
</evidence>
<reference evidence="6" key="2">
    <citation type="journal article" date="2019" name="Int. J. Syst. Evol. Microbiol.">
        <title>The Global Catalogue of Microorganisms (GCM) 10K type strain sequencing project: providing services to taxonomists for standard genome sequencing and annotation.</title>
        <authorList>
            <consortium name="The Broad Institute Genomics Platform"/>
            <consortium name="The Broad Institute Genome Sequencing Center for Infectious Disease"/>
            <person name="Wu L."/>
            <person name="Ma J."/>
        </authorList>
    </citation>
    <scope>NUCLEOTIDE SEQUENCE [LARGE SCALE GENOMIC DNA]</scope>
    <source>
        <strain evidence="6">NBRC 107715</strain>
    </source>
</reference>